<dbReference type="OrthoDB" id="2019940at2759"/>
<comment type="caution">
    <text evidence="10">The sequence shown here is derived from an EMBL/GenBank/DDBJ whole genome shotgun (WGS) entry which is preliminary data.</text>
</comment>
<gene>
    <name evidence="10" type="ORF">FVE85_0803</name>
</gene>
<feature type="compositionally biased region" description="Polar residues" evidence="9">
    <location>
        <begin position="108"/>
        <end position="137"/>
    </location>
</feature>
<dbReference type="PANTHER" id="PTHR12137:SF54">
    <property type="entry name" value="CARBOHYDRATE SULFOTRANSFERASE"/>
    <property type="match status" value="1"/>
</dbReference>
<proteinExistence type="inferred from homology"/>
<keyword evidence="5" id="KW-1133">Transmembrane helix</keyword>
<dbReference type="GO" id="GO:0000139">
    <property type="term" value="C:Golgi membrane"/>
    <property type="evidence" value="ECO:0007669"/>
    <property type="project" value="UniProtKB-SubCell"/>
</dbReference>
<evidence type="ECO:0000256" key="4">
    <source>
        <dbReference type="ARBA" id="ARBA00022692"/>
    </source>
</evidence>
<dbReference type="PANTHER" id="PTHR12137">
    <property type="entry name" value="CARBOHYDRATE SULFOTRANSFERASE"/>
    <property type="match status" value="1"/>
</dbReference>
<keyword evidence="11" id="KW-1185">Reference proteome</keyword>
<reference evidence="11" key="1">
    <citation type="journal article" date="2019" name="Nat. Commun.">
        <title>Expansion of phycobilisome linker gene families in mesophilic red algae.</title>
        <authorList>
            <person name="Lee J."/>
            <person name="Kim D."/>
            <person name="Bhattacharya D."/>
            <person name="Yoon H.S."/>
        </authorList>
    </citation>
    <scope>NUCLEOTIDE SEQUENCE [LARGE SCALE GENOMIC DNA]</scope>
    <source>
        <strain evidence="11">CCMP 1328</strain>
    </source>
</reference>
<keyword evidence="8" id="KW-0325">Glycoprotein</keyword>
<dbReference type="InterPro" id="IPR005331">
    <property type="entry name" value="Sulfotransferase"/>
</dbReference>
<evidence type="ECO:0000256" key="3">
    <source>
        <dbReference type="ARBA" id="ARBA00022679"/>
    </source>
</evidence>
<name>A0A5J4Z2C4_PORPP</name>
<dbReference type="Proteomes" id="UP000324585">
    <property type="component" value="Unassembled WGS sequence"/>
</dbReference>
<evidence type="ECO:0000256" key="6">
    <source>
        <dbReference type="ARBA" id="ARBA00023034"/>
    </source>
</evidence>
<dbReference type="InterPro" id="IPR018011">
    <property type="entry name" value="Carb_sulfotrans_8-10"/>
</dbReference>
<feature type="region of interest" description="Disordered" evidence="9">
    <location>
        <begin position="96"/>
        <end position="137"/>
    </location>
</feature>
<evidence type="ECO:0000313" key="10">
    <source>
        <dbReference type="EMBL" id="KAA8497074.1"/>
    </source>
</evidence>
<dbReference type="Pfam" id="PF03567">
    <property type="entry name" value="Sulfotransfer_2"/>
    <property type="match status" value="1"/>
</dbReference>
<sequence>MGNSESDSAAPILPMLLPQAQPQPRKAWSRSGRSAAAGGSLGHEKLFGFDAWLRKSRVALIVVAVVLLATADVLHRRNVSRKVAETSVFSTSLLKSRPMHPAAGEDAAQSQQQLDDVSSTTVLQKQPGSPSKIKQLTSDPRAESVLIEKLPRGYRGGDPVPLTQMIAFEVKRFRRGEMRSAVEPVVPTLEEGKRKAKFKESAAAPRVTSTRALSAATALDSRLVVSRDVLYADFLGNLYVLPEYHVLFCGVPYAGANLWKQFFRQMSGLPDVSRNVSMLDDGLARVSDYSIRDRERLLFGSEFTRVMLVRHPIKRLMAMFEDRVSQSDIHSEAYRDFVGRVRGKPFTEREREVQRMNFAFLLVYLVKLKLDTGKEIFSTQSSFCGWDTVNYNITVRFEDSERGVAQALDMLHFGRASSTFPKWDSLHDEPDIHPLVQEARADPKRLQRIDRMYKDDMQNFGYDTSGV</sequence>
<keyword evidence="4" id="KW-0812">Transmembrane</keyword>
<dbReference type="EMBL" id="VRMN01000002">
    <property type="protein sequence ID" value="KAA8497074.1"/>
    <property type="molecule type" value="Genomic_DNA"/>
</dbReference>
<comment type="subcellular location">
    <subcellularLocation>
        <location evidence="1">Golgi apparatus membrane</location>
        <topology evidence="1">Single-pass type II membrane protein</topology>
    </subcellularLocation>
</comment>
<dbReference type="GO" id="GO:0008146">
    <property type="term" value="F:sulfotransferase activity"/>
    <property type="evidence" value="ECO:0007669"/>
    <property type="project" value="InterPro"/>
</dbReference>
<evidence type="ECO:0000256" key="2">
    <source>
        <dbReference type="ARBA" id="ARBA00006339"/>
    </source>
</evidence>
<evidence type="ECO:0000256" key="9">
    <source>
        <dbReference type="SAM" id="MobiDB-lite"/>
    </source>
</evidence>
<comment type="similarity">
    <text evidence="2">Belongs to the sulfotransferase 2 family.</text>
</comment>
<keyword evidence="7" id="KW-0472">Membrane</keyword>
<dbReference type="AlphaFoldDB" id="A0A5J4Z2C4"/>
<dbReference type="GO" id="GO:0016051">
    <property type="term" value="P:carbohydrate biosynthetic process"/>
    <property type="evidence" value="ECO:0007669"/>
    <property type="project" value="InterPro"/>
</dbReference>
<evidence type="ECO:0000256" key="7">
    <source>
        <dbReference type="ARBA" id="ARBA00023136"/>
    </source>
</evidence>
<evidence type="ECO:0000256" key="8">
    <source>
        <dbReference type="ARBA" id="ARBA00023180"/>
    </source>
</evidence>
<evidence type="ECO:0000256" key="1">
    <source>
        <dbReference type="ARBA" id="ARBA00004323"/>
    </source>
</evidence>
<evidence type="ECO:0000313" key="11">
    <source>
        <dbReference type="Proteomes" id="UP000324585"/>
    </source>
</evidence>
<keyword evidence="3 10" id="KW-0808">Transferase</keyword>
<organism evidence="10 11">
    <name type="scientific">Porphyridium purpureum</name>
    <name type="common">Red alga</name>
    <name type="synonym">Porphyridium cruentum</name>
    <dbReference type="NCBI Taxonomy" id="35688"/>
    <lineage>
        <taxon>Eukaryota</taxon>
        <taxon>Rhodophyta</taxon>
        <taxon>Bangiophyceae</taxon>
        <taxon>Porphyridiales</taxon>
        <taxon>Porphyridiaceae</taxon>
        <taxon>Porphyridium</taxon>
    </lineage>
</organism>
<keyword evidence="6" id="KW-0333">Golgi apparatus</keyword>
<protein>
    <submittedName>
        <fullName evidence="10">Carbohydrate sulfotransferase 8</fullName>
    </submittedName>
</protein>
<evidence type="ECO:0000256" key="5">
    <source>
        <dbReference type="ARBA" id="ARBA00022989"/>
    </source>
</evidence>
<accession>A0A5J4Z2C4</accession>